<dbReference type="InterPro" id="IPR052806">
    <property type="entry name" value="Fasciclin-like_AGP"/>
</dbReference>
<reference evidence="4" key="1">
    <citation type="submission" date="2019-05" db="EMBL/GenBank/DDBJ databases">
        <title>The de novo reference genome and transcriptome assemblies of the wild tomato species Solanum chilense.</title>
        <authorList>
            <person name="Stam R."/>
            <person name="Nosenko T."/>
            <person name="Hoerger A.C."/>
            <person name="Stephan W."/>
            <person name="Seidel M.A."/>
            <person name="Kuhn J.M.M."/>
            <person name="Haberer G."/>
            <person name="Tellier A."/>
        </authorList>
    </citation>
    <scope>NUCLEOTIDE SEQUENCE</scope>
    <source>
        <tissue evidence="4">Mature leaves</tissue>
    </source>
</reference>
<organism evidence="4">
    <name type="scientific">Solanum chilense</name>
    <name type="common">Tomato</name>
    <name type="synonym">Lycopersicon chilense</name>
    <dbReference type="NCBI Taxonomy" id="4083"/>
    <lineage>
        <taxon>Eukaryota</taxon>
        <taxon>Viridiplantae</taxon>
        <taxon>Streptophyta</taxon>
        <taxon>Embryophyta</taxon>
        <taxon>Tracheophyta</taxon>
        <taxon>Spermatophyta</taxon>
        <taxon>Magnoliopsida</taxon>
        <taxon>eudicotyledons</taxon>
        <taxon>Gunneridae</taxon>
        <taxon>Pentapetalae</taxon>
        <taxon>asterids</taxon>
        <taxon>lamiids</taxon>
        <taxon>Solanales</taxon>
        <taxon>Solanaceae</taxon>
        <taxon>Solanoideae</taxon>
        <taxon>Solaneae</taxon>
        <taxon>Solanum</taxon>
        <taxon>Solanum subgen. Lycopersicon</taxon>
    </lineage>
</organism>
<dbReference type="AlphaFoldDB" id="A0A6N2BLG1"/>
<comment type="similarity">
    <text evidence="1">Belongs to the fasciclin-like AGP family.</text>
</comment>
<accession>A0A6N2BLG1</accession>
<evidence type="ECO:0000256" key="1">
    <source>
        <dbReference type="ARBA" id="ARBA00007843"/>
    </source>
</evidence>
<protein>
    <recommendedName>
        <fullName evidence="3">FAS1 domain-containing protein</fullName>
    </recommendedName>
</protein>
<dbReference type="PANTHER" id="PTHR33985:SF20">
    <property type="entry name" value="FAS1 DOMAIN-CONTAINING PROTEIN"/>
    <property type="match status" value="1"/>
</dbReference>
<evidence type="ECO:0000256" key="2">
    <source>
        <dbReference type="SAM" id="SignalP"/>
    </source>
</evidence>
<evidence type="ECO:0000313" key="4">
    <source>
        <dbReference type="EMBL" id="TMW93851.1"/>
    </source>
</evidence>
<dbReference type="SMART" id="SM00554">
    <property type="entry name" value="FAS1"/>
    <property type="match status" value="2"/>
</dbReference>
<comment type="caution">
    <text evidence="4">The sequence shown here is derived from an EMBL/GenBank/DDBJ whole genome shotgun (WGS) entry which is preliminary data.</text>
</comment>
<dbReference type="Gene3D" id="2.30.180.10">
    <property type="entry name" value="FAS1 domain"/>
    <property type="match status" value="1"/>
</dbReference>
<sequence>MAFFNTIIAFTFFFFFLLSCPSSTQTPPPPSSAHAAAAALRNRGYSLFASTIDSTNNYNFSGTIFAPPDFIFSASIRPSPPRPSSLLLRYHTLKPPLTWAKLFSNNEQVGVQTLYNNNCLFFFKTSTGHLSISSTQNSIGFVKIRQPDIYVDNHLTVHGIDGVLDPTSARKCSVQHQASVIVQSQRHRRSLLDHAIRALRRRRFTVAATALTIKRPELLTLASLTVFAPSDVAFFSQPRGFHYDYRHHLLPQRYRFRDLATNTPMVIQTLAPNKTLLVNFVDGVLTVNGVIVNSTEVYRNRWIVVLSVSMSLDNAGYSLDSGSFVPSPSPATMDILFLDDTVNGSVKSPSPETMEIRYPDEITNPSVESPSPETMGFDYPYEINNPSVESPSPETMRFGYPDEINNGGVPASMDMYYPEERIDASVGRFQSPLAVIMDERITDFSTSVESPSPATMKDSWCVFGMEGSDLLCEARSPSPSKEDVIEEGVAEYAPSDVKDESVPLISEEDDRMDHNHEDHLNIANDVFFYL</sequence>
<name>A0A6N2BLG1_SOLCI</name>
<feature type="domain" description="FAS1" evidence="3">
    <location>
        <begin position="225"/>
        <end position="315"/>
    </location>
</feature>
<keyword evidence="2" id="KW-0732">Signal</keyword>
<dbReference type="EMBL" id="RXGB01002807">
    <property type="protein sequence ID" value="TMW93851.1"/>
    <property type="molecule type" value="Genomic_DNA"/>
</dbReference>
<feature type="signal peptide" evidence="2">
    <location>
        <begin position="1"/>
        <end position="24"/>
    </location>
</feature>
<dbReference type="SUPFAM" id="SSF82153">
    <property type="entry name" value="FAS1 domain"/>
    <property type="match status" value="2"/>
</dbReference>
<dbReference type="InterPro" id="IPR000782">
    <property type="entry name" value="FAS1_domain"/>
</dbReference>
<evidence type="ECO:0000259" key="3">
    <source>
        <dbReference type="SMART" id="SM00554"/>
    </source>
</evidence>
<dbReference type="InterPro" id="IPR036378">
    <property type="entry name" value="FAS1_dom_sf"/>
</dbReference>
<feature type="domain" description="FAS1" evidence="3">
    <location>
        <begin position="63"/>
        <end position="167"/>
    </location>
</feature>
<dbReference type="PANTHER" id="PTHR33985">
    <property type="entry name" value="OS02G0491300 PROTEIN-RELATED"/>
    <property type="match status" value="1"/>
</dbReference>
<gene>
    <name evidence="4" type="ORF">EJD97_011080</name>
</gene>
<feature type="chain" id="PRO_5026920823" description="FAS1 domain-containing protein" evidence="2">
    <location>
        <begin position="25"/>
        <end position="530"/>
    </location>
</feature>
<proteinExistence type="inferred from homology"/>